<feature type="domain" description="Solute-binding protein family 5" evidence="6">
    <location>
        <begin position="91"/>
        <end position="410"/>
    </location>
</feature>
<dbReference type="InterPro" id="IPR000914">
    <property type="entry name" value="SBP_5_dom"/>
</dbReference>
<dbReference type="OrthoDB" id="9803988at2"/>
<evidence type="ECO:0000256" key="3">
    <source>
        <dbReference type="ARBA" id="ARBA00022448"/>
    </source>
</evidence>
<evidence type="ECO:0000313" key="8">
    <source>
        <dbReference type="Proteomes" id="UP000315677"/>
    </source>
</evidence>
<comment type="subcellular location">
    <subcellularLocation>
        <location evidence="1">Cell envelope</location>
    </subcellularLocation>
</comment>
<accession>A0A543DPV6</accession>
<comment type="caution">
    <text evidence="7">The sequence shown here is derived from an EMBL/GenBank/DDBJ whole genome shotgun (WGS) entry which is preliminary data.</text>
</comment>
<protein>
    <submittedName>
        <fullName evidence="7">Peptide/nickel transport system substrate-binding protein</fullName>
    </submittedName>
</protein>
<dbReference type="InterPro" id="IPR030678">
    <property type="entry name" value="Peptide/Ni-bd"/>
</dbReference>
<dbReference type="GO" id="GO:0015833">
    <property type="term" value="P:peptide transport"/>
    <property type="evidence" value="ECO:0007669"/>
    <property type="project" value="TreeGrafter"/>
</dbReference>
<dbReference type="EMBL" id="VFPA01000002">
    <property type="protein sequence ID" value="TQM11338.1"/>
    <property type="molecule type" value="Genomic_DNA"/>
</dbReference>
<dbReference type="GO" id="GO:0030313">
    <property type="term" value="C:cell envelope"/>
    <property type="evidence" value="ECO:0007669"/>
    <property type="project" value="UniProtKB-SubCell"/>
</dbReference>
<dbReference type="RefSeq" id="WP_142055413.1">
    <property type="nucleotide sequence ID" value="NZ_VFPA01000002.1"/>
</dbReference>
<evidence type="ECO:0000256" key="2">
    <source>
        <dbReference type="ARBA" id="ARBA00005695"/>
    </source>
</evidence>
<feature type="signal peptide" evidence="5">
    <location>
        <begin position="1"/>
        <end position="22"/>
    </location>
</feature>
<proteinExistence type="inferred from homology"/>
<dbReference type="AlphaFoldDB" id="A0A543DPV6"/>
<sequence>MRPHWKAGIAALIAAVLLVACGSGGEGSGGSNGVAQGGPADPDATMRVGYGVAPTSLDPHAATSEVVSFRFGLALVYDRLFTITADGLAEGMLVESYSYSDDGLALTMSLRDGVTFRDGTPLDAEAVRVNLERAAAMESPVVSKRLEQVTGVEATGALEVRLTLSEPTPTIPYVLANVAGFIMHPELIANGDPATEANGSGAYSVESWTPGETLTLHRDRTDYWDPDAAKIARFEYSAITDQQAYTNAIIGEQIDVGQFQPQNVAGVEGRDGLVTVMVPQGIGLEMFLNLRSAPLDRVEVRQAINHAYDRAAIVEALYPGSEPKWQHTREGLPGYVPDLQDAFPYDPERARQLLAQAGFPDGIDLGEILVSQSVGPELTAVLQEQLGKSGIRMTPVVVDNLQIFPRYAEGDNAGMLQYTPSIETPASFAVNRFGARHPGGFPDSPEFQQLLAAADDNRLEEGEREQANQALNRFVTEQAWGAPIVWINYPWVLSDRVQNFGAEMDYATTFGPYDFRYLTMAATD</sequence>
<dbReference type="GO" id="GO:0042597">
    <property type="term" value="C:periplasmic space"/>
    <property type="evidence" value="ECO:0007669"/>
    <property type="project" value="UniProtKB-ARBA"/>
</dbReference>
<dbReference type="Gene3D" id="3.40.190.10">
    <property type="entry name" value="Periplasmic binding protein-like II"/>
    <property type="match status" value="1"/>
</dbReference>
<dbReference type="GO" id="GO:0043190">
    <property type="term" value="C:ATP-binding cassette (ABC) transporter complex"/>
    <property type="evidence" value="ECO:0007669"/>
    <property type="project" value="InterPro"/>
</dbReference>
<evidence type="ECO:0000313" key="7">
    <source>
        <dbReference type="EMBL" id="TQM11338.1"/>
    </source>
</evidence>
<evidence type="ECO:0000256" key="1">
    <source>
        <dbReference type="ARBA" id="ARBA00004196"/>
    </source>
</evidence>
<reference evidence="7 8" key="1">
    <citation type="submission" date="2019-06" db="EMBL/GenBank/DDBJ databases">
        <title>Sequencing the genomes of 1000 actinobacteria strains.</title>
        <authorList>
            <person name="Klenk H.-P."/>
        </authorList>
    </citation>
    <scope>NUCLEOTIDE SEQUENCE [LARGE SCALE GENOMIC DNA]</scope>
    <source>
        <strain evidence="7 8">DSM 45301</strain>
    </source>
</reference>
<keyword evidence="3" id="KW-0813">Transport</keyword>
<dbReference type="PROSITE" id="PS51257">
    <property type="entry name" value="PROKAR_LIPOPROTEIN"/>
    <property type="match status" value="1"/>
</dbReference>
<name>A0A543DPV6_9PSEU</name>
<evidence type="ECO:0000256" key="4">
    <source>
        <dbReference type="ARBA" id="ARBA00022729"/>
    </source>
</evidence>
<dbReference type="PIRSF" id="PIRSF002741">
    <property type="entry name" value="MppA"/>
    <property type="match status" value="1"/>
</dbReference>
<keyword evidence="8" id="KW-1185">Reference proteome</keyword>
<comment type="similarity">
    <text evidence="2">Belongs to the bacterial solute-binding protein 5 family.</text>
</comment>
<dbReference type="Pfam" id="PF00496">
    <property type="entry name" value="SBP_bac_5"/>
    <property type="match status" value="1"/>
</dbReference>
<evidence type="ECO:0000256" key="5">
    <source>
        <dbReference type="SAM" id="SignalP"/>
    </source>
</evidence>
<dbReference type="PANTHER" id="PTHR30290:SF10">
    <property type="entry name" value="PERIPLASMIC OLIGOPEPTIDE-BINDING PROTEIN-RELATED"/>
    <property type="match status" value="1"/>
</dbReference>
<feature type="chain" id="PRO_5039189396" evidence="5">
    <location>
        <begin position="23"/>
        <end position="524"/>
    </location>
</feature>
<keyword evidence="4 5" id="KW-0732">Signal</keyword>
<dbReference type="Proteomes" id="UP000315677">
    <property type="component" value="Unassembled WGS sequence"/>
</dbReference>
<evidence type="ECO:0000259" key="6">
    <source>
        <dbReference type="Pfam" id="PF00496"/>
    </source>
</evidence>
<dbReference type="GO" id="GO:1904680">
    <property type="term" value="F:peptide transmembrane transporter activity"/>
    <property type="evidence" value="ECO:0007669"/>
    <property type="project" value="TreeGrafter"/>
</dbReference>
<organism evidence="7 8">
    <name type="scientific">Pseudonocardia kunmingensis</name>
    <dbReference type="NCBI Taxonomy" id="630975"/>
    <lineage>
        <taxon>Bacteria</taxon>
        <taxon>Bacillati</taxon>
        <taxon>Actinomycetota</taxon>
        <taxon>Actinomycetes</taxon>
        <taxon>Pseudonocardiales</taxon>
        <taxon>Pseudonocardiaceae</taxon>
        <taxon>Pseudonocardia</taxon>
    </lineage>
</organism>
<dbReference type="SUPFAM" id="SSF53850">
    <property type="entry name" value="Periplasmic binding protein-like II"/>
    <property type="match status" value="1"/>
</dbReference>
<dbReference type="Gene3D" id="3.10.105.10">
    <property type="entry name" value="Dipeptide-binding Protein, Domain 3"/>
    <property type="match status" value="1"/>
</dbReference>
<dbReference type="PANTHER" id="PTHR30290">
    <property type="entry name" value="PERIPLASMIC BINDING COMPONENT OF ABC TRANSPORTER"/>
    <property type="match status" value="1"/>
</dbReference>
<dbReference type="InterPro" id="IPR039424">
    <property type="entry name" value="SBP_5"/>
</dbReference>
<gene>
    <name evidence="7" type="ORF">FB558_3897</name>
</gene>